<dbReference type="Proteomes" id="UP000249458">
    <property type="component" value="Unassembled WGS sequence"/>
</dbReference>
<dbReference type="EMBL" id="MVJN01000001">
    <property type="protein sequence ID" value="RAP38503.1"/>
    <property type="molecule type" value="Genomic_DNA"/>
</dbReference>
<protein>
    <recommendedName>
        <fullName evidence="2">Protein kinase domain-containing protein</fullName>
    </recommendedName>
</protein>
<dbReference type="SUPFAM" id="SSF56112">
    <property type="entry name" value="Protein kinase-like (PK-like)"/>
    <property type="match status" value="1"/>
</dbReference>
<dbReference type="Gene3D" id="1.10.510.10">
    <property type="entry name" value="Transferase(Phosphotransferase) domain 1"/>
    <property type="match status" value="1"/>
</dbReference>
<name>A0A364LN75_9GAMM</name>
<dbReference type="InterPro" id="IPR001245">
    <property type="entry name" value="Ser-Thr/Tyr_kinase_cat_dom"/>
</dbReference>
<feature type="binding site" evidence="1">
    <location>
        <position position="87"/>
    </location>
    <ligand>
        <name>ATP</name>
        <dbReference type="ChEBI" id="CHEBI:30616"/>
    </ligand>
</feature>
<keyword evidence="1" id="KW-0067">ATP-binding</keyword>
<dbReference type="InterPro" id="IPR017441">
    <property type="entry name" value="Protein_kinase_ATP_BS"/>
</dbReference>
<proteinExistence type="predicted"/>
<dbReference type="GO" id="GO:0005524">
    <property type="term" value="F:ATP binding"/>
    <property type="evidence" value="ECO:0007669"/>
    <property type="project" value="UniProtKB-UniRule"/>
</dbReference>
<evidence type="ECO:0000313" key="4">
    <source>
        <dbReference type="Proteomes" id="UP000249458"/>
    </source>
</evidence>
<organism evidence="3 4">
    <name type="scientific">Legionella quinlivanii</name>
    <dbReference type="NCBI Taxonomy" id="45073"/>
    <lineage>
        <taxon>Bacteria</taxon>
        <taxon>Pseudomonadati</taxon>
        <taxon>Pseudomonadota</taxon>
        <taxon>Gammaproteobacteria</taxon>
        <taxon>Legionellales</taxon>
        <taxon>Legionellaceae</taxon>
        <taxon>Legionella</taxon>
    </lineage>
</organism>
<dbReference type="PROSITE" id="PS00107">
    <property type="entry name" value="PROTEIN_KINASE_ATP"/>
    <property type="match status" value="1"/>
</dbReference>
<keyword evidence="1" id="KW-0547">Nucleotide-binding</keyword>
<accession>A0A364LN75</accession>
<evidence type="ECO:0000259" key="2">
    <source>
        <dbReference type="PROSITE" id="PS50011"/>
    </source>
</evidence>
<dbReference type="RefSeq" id="WP_112218148.1">
    <property type="nucleotide sequence ID" value="NZ_MVJN01000001.1"/>
</dbReference>
<sequence length="543" mass="61649">MPEIEWSVEEKAFEWDFAKKILMPEGRLLPDGNKLRRKDYPDILNHSFIVIDRQIVAMSGKGSYLGAGINGHAKLAEGESGHLIALKVVTSEKEAANSAEESKVAQDLRIAGQRATRTSCSKKYPLKHYIAYQFLGIRLFEYLDRHKASLDQRYELAIKIALALQEIHTGKNSLSQTAYIHGDIHGKNIVVDEEGTPHLIDYGRARRYDVADADAWRDDIVKMLHVFFTPFSDRIRWYTDWIFGDWLGEYQFEFYPPPEAPSKQTIYVYLNPKDVSKSGYYSSVCYAVYDSCGTFQSKITQLDALGLHPLAPHDFKEECRFESIDDELKKMVEIKVRELTDKSGYTTRVKDRNNVLFDLLKKPSDFYQVRSTPTALDVAEILSLCRVGLEEYQGRFTGLSAGARLKIIHNLNEAAAAILSLYKILNSLSGPHDHIHSILKKLIVSCCLVQDETVFKHAKDELNVELEAFSFEDASKIKNSLDAIIMLLTNKNSWVNELQSPTSSKVGENNCAFFQKDSSTMTSEARLSIVKRDSHFSGYVQQL</sequence>
<dbReference type="GO" id="GO:0004672">
    <property type="term" value="F:protein kinase activity"/>
    <property type="evidence" value="ECO:0007669"/>
    <property type="project" value="InterPro"/>
</dbReference>
<evidence type="ECO:0000313" key="3">
    <source>
        <dbReference type="EMBL" id="RAP38503.1"/>
    </source>
</evidence>
<dbReference type="InterPro" id="IPR000719">
    <property type="entry name" value="Prot_kinase_dom"/>
</dbReference>
<dbReference type="AlphaFoldDB" id="A0A364LN75"/>
<comment type="caution">
    <text evidence="3">The sequence shown here is derived from an EMBL/GenBank/DDBJ whole genome shotgun (WGS) entry which is preliminary data.</text>
</comment>
<evidence type="ECO:0000256" key="1">
    <source>
        <dbReference type="PROSITE-ProRule" id="PRU10141"/>
    </source>
</evidence>
<dbReference type="PROSITE" id="PS50011">
    <property type="entry name" value="PROTEIN_KINASE_DOM"/>
    <property type="match status" value="1"/>
</dbReference>
<reference evidence="3 4" key="1">
    <citation type="submission" date="2017-02" db="EMBL/GenBank/DDBJ databases">
        <title>Legionella quilivanii strain from human: case report and whole genome sequencing analysis.</title>
        <authorList>
            <person name="Lalancette C."/>
            <person name="Leduc J.-M."/>
            <person name="Levesque S."/>
            <person name="Fournier E."/>
            <person name="Saoud J."/>
            <person name="Faucher S.P."/>
            <person name="Bernard K."/>
            <person name="Martineau C."/>
            <person name="Longtin J."/>
        </authorList>
    </citation>
    <scope>NUCLEOTIDE SEQUENCE [LARGE SCALE GENOMIC DNA]</scope>
    <source>
        <strain evidence="3 4">ID143958</strain>
    </source>
</reference>
<feature type="domain" description="Protein kinase" evidence="2">
    <location>
        <begin position="59"/>
        <end position="382"/>
    </location>
</feature>
<gene>
    <name evidence="3" type="ORF">B1207_01045</name>
</gene>
<dbReference type="Pfam" id="PF07714">
    <property type="entry name" value="PK_Tyr_Ser-Thr"/>
    <property type="match status" value="1"/>
</dbReference>
<dbReference type="InterPro" id="IPR011009">
    <property type="entry name" value="Kinase-like_dom_sf"/>
</dbReference>